<dbReference type="InterPro" id="IPR036291">
    <property type="entry name" value="NAD(P)-bd_dom_sf"/>
</dbReference>
<dbReference type="UniPathway" id="UPA00124"/>
<comment type="catalytic activity">
    <reaction evidence="5">
        <text>dTDP-beta-L-rhamnose + NADP(+) = dTDP-4-dehydro-beta-L-rhamnose + NADPH + H(+)</text>
        <dbReference type="Rhea" id="RHEA:21796"/>
        <dbReference type="ChEBI" id="CHEBI:15378"/>
        <dbReference type="ChEBI" id="CHEBI:57510"/>
        <dbReference type="ChEBI" id="CHEBI:57783"/>
        <dbReference type="ChEBI" id="CHEBI:58349"/>
        <dbReference type="ChEBI" id="CHEBI:62830"/>
        <dbReference type="EC" id="1.1.1.133"/>
    </reaction>
</comment>
<evidence type="ECO:0000256" key="1">
    <source>
        <dbReference type="ARBA" id="ARBA00004781"/>
    </source>
</evidence>
<evidence type="ECO:0000256" key="7">
    <source>
        <dbReference type="SAM" id="MobiDB-lite"/>
    </source>
</evidence>
<name>A0A432MN94_9BACT</name>
<dbReference type="EMBL" id="RYZH01000009">
    <property type="protein sequence ID" value="RUL88575.1"/>
    <property type="molecule type" value="Genomic_DNA"/>
</dbReference>
<evidence type="ECO:0000256" key="4">
    <source>
        <dbReference type="ARBA" id="ARBA00017099"/>
    </source>
</evidence>
<feature type="region of interest" description="Disordered" evidence="7">
    <location>
        <begin position="1"/>
        <end position="60"/>
    </location>
</feature>
<comment type="caution">
    <text evidence="9">The sequence shown here is derived from an EMBL/GenBank/DDBJ whole genome shotgun (WGS) entry which is preliminary data.</text>
</comment>
<dbReference type="AlphaFoldDB" id="A0A432MN94"/>
<evidence type="ECO:0000256" key="6">
    <source>
        <dbReference type="RuleBase" id="RU364082"/>
    </source>
</evidence>
<dbReference type="InterPro" id="IPR005913">
    <property type="entry name" value="dTDP_dehydrorham_reduct"/>
</dbReference>
<proteinExistence type="inferred from homology"/>
<evidence type="ECO:0000256" key="5">
    <source>
        <dbReference type="ARBA" id="ARBA00048200"/>
    </source>
</evidence>
<dbReference type="Pfam" id="PF04321">
    <property type="entry name" value="RmlD_sub_bind"/>
    <property type="match status" value="1"/>
</dbReference>
<dbReference type="PANTHER" id="PTHR10491">
    <property type="entry name" value="DTDP-4-DEHYDRORHAMNOSE REDUCTASE"/>
    <property type="match status" value="1"/>
</dbReference>
<comment type="pathway">
    <text evidence="1 6">Carbohydrate biosynthesis; dTDP-L-rhamnose biosynthesis.</text>
</comment>
<organism evidence="9 10">
    <name type="scientific">Tautonia sociabilis</name>
    <dbReference type="NCBI Taxonomy" id="2080755"/>
    <lineage>
        <taxon>Bacteria</taxon>
        <taxon>Pseudomonadati</taxon>
        <taxon>Planctomycetota</taxon>
        <taxon>Planctomycetia</taxon>
        <taxon>Isosphaerales</taxon>
        <taxon>Isosphaeraceae</taxon>
        <taxon>Tautonia</taxon>
    </lineage>
</organism>
<evidence type="ECO:0000259" key="8">
    <source>
        <dbReference type="Pfam" id="PF04321"/>
    </source>
</evidence>
<evidence type="ECO:0000313" key="10">
    <source>
        <dbReference type="Proteomes" id="UP000280296"/>
    </source>
</evidence>
<dbReference type="CDD" id="cd05254">
    <property type="entry name" value="dTDP_HR_like_SDR_e"/>
    <property type="match status" value="1"/>
</dbReference>
<reference evidence="9 10" key="2">
    <citation type="submission" date="2019-01" db="EMBL/GenBank/DDBJ databases">
        <title>Tautonia sociabilis, a novel thermotolerant planctomycete of Isosphaeraceae family, isolated from a 4000 m deep subterranean habitat.</title>
        <authorList>
            <person name="Kovaleva O.L."/>
            <person name="Elcheninov A.G."/>
            <person name="Van Heerden E."/>
            <person name="Toshchakov S.V."/>
            <person name="Novikov A."/>
            <person name="Bonch-Osmolovskaya E.A."/>
            <person name="Kublanov I.V."/>
        </authorList>
    </citation>
    <scope>NUCLEOTIDE SEQUENCE [LARGE SCALE GENOMIC DNA]</scope>
    <source>
        <strain evidence="9 10">GM2012</strain>
    </source>
</reference>
<accession>A0A432MN94</accession>
<dbReference type="GO" id="GO:0008831">
    <property type="term" value="F:dTDP-4-dehydrorhamnose reductase activity"/>
    <property type="evidence" value="ECO:0007669"/>
    <property type="project" value="UniProtKB-EC"/>
</dbReference>
<evidence type="ECO:0000256" key="3">
    <source>
        <dbReference type="ARBA" id="ARBA00012929"/>
    </source>
</evidence>
<dbReference type="PANTHER" id="PTHR10491:SF4">
    <property type="entry name" value="METHIONINE ADENOSYLTRANSFERASE 2 SUBUNIT BETA"/>
    <property type="match status" value="1"/>
</dbReference>
<gene>
    <name evidence="9" type="ORF">TsocGM_06540</name>
</gene>
<dbReference type="InterPro" id="IPR029903">
    <property type="entry name" value="RmlD-like-bd"/>
</dbReference>
<dbReference type="Gene3D" id="3.40.50.720">
    <property type="entry name" value="NAD(P)-binding Rossmann-like Domain"/>
    <property type="match status" value="1"/>
</dbReference>
<evidence type="ECO:0000256" key="2">
    <source>
        <dbReference type="ARBA" id="ARBA00010944"/>
    </source>
</evidence>
<comment type="similarity">
    <text evidence="2 6">Belongs to the dTDP-4-dehydrorhamnose reductase family.</text>
</comment>
<comment type="function">
    <text evidence="6">Catalyzes the reduction of dTDP-6-deoxy-L-lyxo-4-hexulose to yield dTDP-L-rhamnose.</text>
</comment>
<keyword evidence="6" id="KW-0521">NADP</keyword>
<dbReference type="EC" id="1.1.1.133" evidence="3 6"/>
<dbReference type="SUPFAM" id="SSF51735">
    <property type="entry name" value="NAD(P)-binding Rossmann-fold domains"/>
    <property type="match status" value="1"/>
</dbReference>
<evidence type="ECO:0000313" key="9">
    <source>
        <dbReference type="EMBL" id="RUL88575.1"/>
    </source>
</evidence>
<protein>
    <recommendedName>
        <fullName evidence="4 6">dTDP-4-dehydrorhamnose reductase</fullName>
        <ecNumber evidence="3 6">1.1.1.133</ecNumber>
    </recommendedName>
</protein>
<sequence length="351" mass="38198">MRGPPWPPPEGDDPTAPPARRATGGGVDTGRNLAEDPPTVNRNPIGEGSQGRGRPMPNRIVVTGASGQLGSYVLDRLEGTAREVVGWSRSTGGHRGRIPIVPVDLADPGALAAALDRDDPGAILHLAAVSRVDEARDNPERARRINVEATGEIADWASRRGRRLVFASTDLVFDGSRPWWREEDPAEPILAYGRSKREGERAVLRHPGLLVARIGLLYGPSRCGRPTSLDCLLDALRRGERRALFEDEFRTPLDYATAAEALVLLLDRSDAIGIVHVAGAARVSRFELLRRLASREGMPADLIVPNRQADSPGPEPRPADVSLDTTRLAEWLPGLDRPALEEGLERCRRWG</sequence>
<reference evidence="9 10" key="1">
    <citation type="submission" date="2018-12" db="EMBL/GenBank/DDBJ databases">
        <authorList>
            <person name="Toschakov S.V."/>
        </authorList>
    </citation>
    <scope>NUCLEOTIDE SEQUENCE [LARGE SCALE GENOMIC DNA]</scope>
    <source>
        <strain evidence="9 10">GM2012</strain>
    </source>
</reference>
<dbReference type="Proteomes" id="UP000280296">
    <property type="component" value="Unassembled WGS sequence"/>
</dbReference>
<keyword evidence="6" id="KW-0560">Oxidoreductase</keyword>
<feature type="domain" description="RmlD-like substrate binding" evidence="8">
    <location>
        <begin position="59"/>
        <end position="345"/>
    </location>
</feature>
<dbReference type="GO" id="GO:0019305">
    <property type="term" value="P:dTDP-rhamnose biosynthetic process"/>
    <property type="evidence" value="ECO:0007669"/>
    <property type="project" value="UniProtKB-UniPathway"/>
</dbReference>
<keyword evidence="10" id="KW-1185">Reference proteome</keyword>